<dbReference type="InterPro" id="IPR004143">
    <property type="entry name" value="BPL_LPL_catalytic"/>
</dbReference>
<dbReference type="EC" id="6.3.4.9" evidence="3"/>
<dbReference type="PROSITE" id="PS51733">
    <property type="entry name" value="BPL_LPL_CATALYTIC"/>
    <property type="match status" value="1"/>
</dbReference>
<dbReference type="SUPFAM" id="SSF55681">
    <property type="entry name" value="Class II aaRS and biotin synthetases"/>
    <property type="match status" value="1"/>
</dbReference>
<name>A0A1W1D3L3_9ZZZZ</name>
<sequence>MKIIYLESVDSTQKYLKNLLQSNTIKAPIAVSAMTQTNGMGSRNNEWISFRGNLFLSFALPLQHLPNDLKLASASIYFAYLLKEVFTENGSKVWLKWPNDFYIGKQKVGGMITSVVKDTLICGVGINLQKAPEGFATLDIKISHQKLLHLFFTKIEKKILWKQVFSKYKLEFYKNRDFFIHNGDKKILCSDVLLEGDGSIISNGERIYSLR</sequence>
<evidence type="ECO:0000259" key="2">
    <source>
        <dbReference type="PROSITE" id="PS51733"/>
    </source>
</evidence>
<dbReference type="Pfam" id="PF03099">
    <property type="entry name" value="BPL_LplA_LipB"/>
    <property type="match status" value="1"/>
</dbReference>
<keyword evidence="1 3" id="KW-0436">Ligase</keyword>
<evidence type="ECO:0000313" key="3">
    <source>
        <dbReference type="EMBL" id="SFV74986.1"/>
    </source>
</evidence>
<evidence type="ECO:0000256" key="1">
    <source>
        <dbReference type="ARBA" id="ARBA00022598"/>
    </source>
</evidence>
<dbReference type="AlphaFoldDB" id="A0A1W1D3L3"/>
<dbReference type="InterPro" id="IPR004408">
    <property type="entry name" value="Biotin_CoA_COase_ligase"/>
</dbReference>
<protein>
    <submittedName>
        <fullName evidence="3">Biotin--protein ligase</fullName>
        <ecNumber evidence="3">6.3.4.9</ecNumber>
    </submittedName>
</protein>
<dbReference type="EMBL" id="FPHP01000011">
    <property type="protein sequence ID" value="SFV74986.1"/>
    <property type="molecule type" value="Genomic_DNA"/>
</dbReference>
<dbReference type="NCBIfam" id="NF006294">
    <property type="entry name" value="PRK08477.1"/>
    <property type="match status" value="1"/>
</dbReference>
<accession>A0A1W1D3L3</accession>
<dbReference type="NCBIfam" id="TIGR00121">
    <property type="entry name" value="birA_ligase"/>
    <property type="match status" value="1"/>
</dbReference>
<dbReference type="Gene3D" id="3.30.930.10">
    <property type="entry name" value="Bira Bifunctional Protein, Domain 2"/>
    <property type="match status" value="1"/>
</dbReference>
<organism evidence="3">
    <name type="scientific">hydrothermal vent metagenome</name>
    <dbReference type="NCBI Taxonomy" id="652676"/>
    <lineage>
        <taxon>unclassified sequences</taxon>
        <taxon>metagenomes</taxon>
        <taxon>ecological metagenomes</taxon>
    </lineage>
</organism>
<dbReference type="PANTHER" id="PTHR12835">
    <property type="entry name" value="BIOTIN PROTEIN LIGASE"/>
    <property type="match status" value="1"/>
</dbReference>
<gene>
    <name evidence="3" type="ORF">MNB_SM-3-120</name>
</gene>
<feature type="domain" description="BPL/LPL catalytic" evidence="2">
    <location>
        <begin position="1"/>
        <end position="172"/>
    </location>
</feature>
<dbReference type="GO" id="GO:0004077">
    <property type="term" value="F:biotin--[biotin carboxyl-carrier protein] ligase activity"/>
    <property type="evidence" value="ECO:0007669"/>
    <property type="project" value="UniProtKB-EC"/>
</dbReference>
<dbReference type="PANTHER" id="PTHR12835:SF5">
    <property type="entry name" value="BIOTIN--PROTEIN LIGASE"/>
    <property type="match status" value="1"/>
</dbReference>
<proteinExistence type="predicted"/>
<dbReference type="GO" id="GO:0005737">
    <property type="term" value="C:cytoplasm"/>
    <property type="evidence" value="ECO:0007669"/>
    <property type="project" value="TreeGrafter"/>
</dbReference>
<reference evidence="3" key="1">
    <citation type="submission" date="2016-10" db="EMBL/GenBank/DDBJ databases">
        <authorList>
            <person name="de Groot N.N."/>
        </authorList>
    </citation>
    <scope>NUCLEOTIDE SEQUENCE</scope>
</reference>
<dbReference type="InterPro" id="IPR045864">
    <property type="entry name" value="aa-tRNA-synth_II/BPL/LPL"/>
</dbReference>